<reference evidence="2 3" key="1">
    <citation type="journal article" date="2021" name="Nat. Commun.">
        <title>Genetic determinants of endophytism in the Arabidopsis root mycobiome.</title>
        <authorList>
            <person name="Mesny F."/>
            <person name="Miyauchi S."/>
            <person name="Thiergart T."/>
            <person name="Pickel B."/>
            <person name="Atanasova L."/>
            <person name="Karlsson M."/>
            <person name="Huettel B."/>
            <person name="Barry K.W."/>
            <person name="Haridas S."/>
            <person name="Chen C."/>
            <person name="Bauer D."/>
            <person name="Andreopoulos W."/>
            <person name="Pangilinan J."/>
            <person name="LaButti K."/>
            <person name="Riley R."/>
            <person name="Lipzen A."/>
            <person name="Clum A."/>
            <person name="Drula E."/>
            <person name="Henrissat B."/>
            <person name="Kohler A."/>
            <person name="Grigoriev I.V."/>
            <person name="Martin F.M."/>
            <person name="Hacquard S."/>
        </authorList>
    </citation>
    <scope>NUCLEOTIDE SEQUENCE [LARGE SCALE GENOMIC DNA]</scope>
    <source>
        <strain evidence="2 3">MPI-SDFR-AT-0080</strain>
    </source>
</reference>
<keyword evidence="1" id="KW-0732">Signal</keyword>
<comment type="caution">
    <text evidence="2">The sequence shown here is derived from an EMBL/GenBank/DDBJ whole genome shotgun (WGS) entry which is preliminary data.</text>
</comment>
<organism evidence="2 3">
    <name type="scientific">Macrophomina phaseolina</name>
    <dbReference type="NCBI Taxonomy" id="35725"/>
    <lineage>
        <taxon>Eukaryota</taxon>
        <taxon>Fungi</taxon>
        <taxon>Dikarya</taxon>
        <taxon>Ascomycota</taxon>
        <taxon>Pezizomycotina</taxon>
        <taxon>Dothideomycetes</taxon>
        <taxon>Dothideomycetes incertae sedis</taxon>
        <taxon>Botryosphaeriales</taxon>
        <taxon>Botryosphaeriaceae</taxon>
        <taxon>Macrophomina</taxon>
    </lineage>
</organism>
<dbReference type="Proteomes" id="UP000774617">
    <property type="component" value="Unassembled WGS sequence"/>
</dbReference>
<feature type="signal peptide" evidence="1">
    <location>
        <begin position="1"/>
        <end position="19"/>
    </location>
</feature>
<sequence length="162" mass="18128">MNSIFWVATFCLTHCVTDSHDSHHFCQSPIPQAGCASVPVDLLSRTIADLRERRTKQSLVSMQSRFVQVKGPRRCTRLATRVMQPHSHQPPHKRATRETILRTWPLSDVLQTSIRPNDCCVALAYPLGSTFNAAYLFLCRKLRCSCCLGGVTLRCTGLAGEL</sequence>
<evidence type="ECO:0000256" key="1">
    <source>
        <dbReference type="SAM" id="SignalP"/>
    </source>
</evidence>
<dbReference type="EMBL" id="JAGTJR010000044">
    <property type="protein sequence ID" value="KAH7030518.1"/>
    <property type="molecule type" value="Genomic_DNA"/>
</dbReference>
<evidence type="ECO:0008006" key="4">
    <source>
        <dbReference type="Google" id="ProtNLM"/>
    </source>
</evidence>
<evidence type="ECO:0000313" key="2">
    <source>
        <dbReference type="EMBL" id="KAH7030518.1"/>
    </source>
</evidence>
<gene>
    <name evidence="2" type="ORF">B0J12DRAFT_318433</name>
</gene>
<name>A0ABQ8FWA4_9PEZI</name>
<feature type="chain" id="PRO_5045832250" description="Secreted protein" evidence="1">
    <location>
        <begin position="20"/>
        <end position="162"/>
    </location>
</feature>
<proteinExistence type="predicted"/>
<accession>A0ABQ8FWA4</accession>
<evidence type="ECO:0000313" key="3">
    <source>
        <dbReference type="Proteomes" id="UP000774617"/>
    </source>
</evidence>
<protein>
    <recommendedName>
        <fullName evidence="4">Secreted protein</fullName>
    </recommendedName>
</protein>
<keyword evidence="3" id="KW-1185">Reference proteome</keyword>